<dbReference type="EMBL" id="CM034405">
    <property type="protein sequence ID" value="KAJ0173633.1"/>
    <property type="molecule type" value="Genomic_DNA"/>
</dbReference>
<evidence type="ECO:0000313" key="1">
    <source>
        <dbReference type="EMBL" id="KAJ0173633.1"/>
    </source>
</evidence>
<accession>A0ACC1CPX0</accession>
<gene>
    <name evidence="1" type="ORF">K1T71_010782</name>
</gene>
<sequence length="129" mass="14791">MEYFVCIFLISIISCDCQQINTANIATNGTAKDIMFYEYGAHIDGEELSFVFDGLMPAFTPIYKLNVTPSRHDVEKRFTYLRTEYISPMSKVSIGYDPKTYLLTFHIKFPFIDIPIGVIGFSMSNKMKN</sequence>
<dbReference type="Proteomes" id="UP000824533">
    <property type="component" value="Linkage Group LG19"/>
</dbReference>
<protein>
    <submittedName>
        <fullName evidence="1">Uncharacterized protein</fullName>
    </submittedName>
</protein>
<organism evidence="1 2">
    <name type="scientific">Dendrolimus kikuchii</name>
    <dbReference type="NCBI Taxonomy" id="765133"/>
    <lineage>
        <taxon>Eukaryota</taxon>
        <taxon>Metazoa</taxon>
        <taxon>Ecdysozoa</taxon>
        <taxon>Arthropoda</taxon>
        <taxon>Hexapoda</taxon>
        <taxon>Insecta</taxon>
        <taxon>Pterygota</taxon>
        <taxon>Neoptera</taxon>
        <taxon>Endopterygota</taxon>
        <taxon>Lepidoptera</taxon>
        <taxon>Glossata</taxon>
        <taxon>Ditrysia</taxon>
        <taxon>Bombycoidea</taxon>
        <taxon>Lasiocampidae</taxon>
        <taxon>Dendrolimus</taxon>
    </lineage>
</organism>
<keyword evidence="2" id="KW-1185">Reference proteome</keyword>
<reference evidence="1 2" key="1">
    <citation type="journal article" date="2021" name="Front. Genet.">
        <title>Chromosome-Level Genome Assembly Reveals Significant Gene Expansion in the Toll and IMD Signaling Pathways of Dendrolimus kikuchii.</title>
        <authorList>
            <person name="Zhou J."/>
            <person name="Wu P."/>
            <person name="Xiong Z."/>
            <person name="Liu N."/>
            <person name="Zhao N."/>
            <person name="Ji M."/>
            <person name="Qiu Y."/>
            <person name="Yang B."/>
        </authorList>
    </citation>
    <scope>NUCLEOTIDE SEQUENCE [LARGE SCALE GENOMIC DNA]</scope>
    <source>
        <strain evidence="1">Ann1</strain>
    </source>
</reference>
<evidence type="ECO:0000313" key="2">
    <source>
        <dbReference type="Proteomes" id="UP000824533"/>
    </source>
</evidence>
<comment type="caution">
    <text evidence="1">The sequence shown here is derived from an EMBL/GenBank/DDBJ whole genome shotgun (WGS) entry which is preliminary data.</text>
</comment>
<proteinExistence type="predicted"/>
<name>A0ACC1CPX0_9NEOP</name>